<protein>
    <submittedName>
        <fullName evidence="2">PIN domain-containing protein</fullName>
    </submittedName>
</protein>
<gene>
    <name evidence="2" type="ORF">dnl_53400</name>
</gene>
<dbReference type="Pfam" id="PF13470">
    <property type="entry name" value="PIN_3"/>
    <property type="match status" value="1"/>
</dbReference>
<name>A0A975BCV4_9BACT</name>
<dbReference type="RefSeq" id="WP_207688813.1">
    <property type="nucleotide sequence ID" value="NZ_CP061799.1"/>
</dbReference>
<reference evidence="2" key="1">
    <citation type="journal article" date="2021" name="Microb. Physiol.">
        <title>Proteogenomic Insights into the Physiology of Marine, Sulfate-Reducing, Filamentous Desulfonema limicola and Desulfonema magnum.</title>
        <authorList>
            <person name="Schnaars V."/>
            <person name="Wohlbrand L."/>
            <person name="Scheve S."/>
            <person name="Hinrichs C."/>
            <person name="Reinhardt R."/>
            <person name="Rabus R."/>
        </authorList>
    </citation>
    <scope>NUCLEOTIDE SEQUENCE</scope>
    <source>
        <strain evidence="2">5ac10</strain>
    </source>
</reference>
<dbReference type="PANTHER" id="PTHR34610:SF3">
    <property type="entry name" value="SSL7007 PROTEIN"/>
    <property type="match status" value="1"/>
</dbReference>
<organism evidence="2 3">
    <name type="scientific">Desulfonema limicola</name>
    <dbReference type="NCBI Taxonomy" id="45656"/>
    <lineage>
        <taxon>Bacteria</taxon>
        <taxon>Pseudomonadati</taxon>
        <taxon>Thermodesulfobacteriota</taxon>
        <taxon>Desulfobacteria</taxon>
        <taxon>Desulfobacterales</taxon>
        <taxon>Desulfococcaceae</taxon>
        <taxon>Desulfonema</taxon>
    </lineage>
</organism>
<proteinExistence type="predicted"/>
<dbReference type="SUPFAM" id="SSF88723">
    <property type="entry name" value="PIN domain-like"/>
    <property type="match status" value="1"/>
</dbReference>
<evidence type="ECO:0000259" key="1">
    <source>
        <dbReference type="Pfam" id="PF13470"/>
    </source>
</evidence>
<evidence type="ECO:0000313" key="3">
    <source>
        <dbReference type="Proteomes" id="UP000663720"/>
    </source>
</evidence>
<dbReference type="InterPro" id="IPR002850">
    <property type="entry name" value="PIN_toxin-like"/>
</dbReference>
<keyword evidence="3" id="KW-1185">Reference proteome</keyword>
<dbReference type="PANTHER" id="PTHR34610">
    <property type="entry name" value="SSL7007 PROTEIN"/>
    <property type="match status" value="1"/>
</dbReference>
<dbReference type="EMBL" id="CP061799">
    <property type="protein sequence ID" value="QTA82953.1"/>
    <property type="molecule type" value="Genomic_DNA"/>
</dbReference>
<sequence>MKTSFRTVPDTNVVIASEKSRSGSSPNKEFFARWKNDEFHILYSDDTLLEYIEKMREKNIPGEIIKKITKSIFKLGQYVQIIFYHLPVYPSDSDDIAFLLCAENANATHIITYDEHLREIQPFYFFRVCNTLEFLIELRENLEKNSNQSLLVPR</sequence>
<evidence type="ECO:0000313" key="2">
    <source>
        <dbReference type="EMBL" id="QTA82953.1"/>
    </source>
</evidence>
<dbReference type="KEGG" id="dli:dnl_53400"/>
<accession>A0A975BCV4</accession>
<dbReference type="InterPro" id="IPR002716">
    <property type="entry name" value="PIN_dom"/>
</dbReference>
<dbReference type="InterPro" id="IPR029060">
    <property type="entry name" value="PIN-like_dom_sf"/>
</dbReference>
<dbReference type="AlphaFoldDB" id="A0A975BCV4"/>
<dbReference type="Proteomes" id="UP000663720">
    <property type="component" value="Chromosome"/>
</dbReference>
<feature type="domain" description="PIN" evidence="1">
    <location>
        <begin position="6"/>
        <end position="116"/>
    </location>
</feature>